<dbReference type="GO" id="GO:0008270">
    <property type="term" value="F:zinc ion binding"/>
    <property type="evidence" value="ECO:0007669"/>
    <property type="project" value="UniProtKB-KW"/>
</dbReference>
<dbReference type="KEGG" id="spar:SPRG_00843"/>
<dbReference type="AlphaFoldDB" id="A0A067D706"/>
<evidence type="ECO:0000256" key="1">
    <source>
        <dbReference type="ARBA" id="ARBA00022441"/>
    </source>
</evidence>
<dbReference type="InterPro" id="IPR015915">
    <property type="entry name" value="Kelch-typ_b-propeller"/>
</dbReference>
<dbReference type="SUPFAM" id="SSF57850">
    <property type="entry name" value="RING/U-box"/>
    <property type="match status" value="1"/>
</dbReference>
<dbReference type="Pfam" id="PF13639">
    <property type="entry name" value="zf-RING_2"/>
    <property type="match status" value="1"/>
</dbReference>
<dbReference type="RefSeq" id="XP_012194449.1">
    <property type="nucleotide sequence ID" value="XM_012339059.1"/>
</dbReference>
<keyword evidence="1" id="KW-0880">Kelch repeat</keyword>
<dbReference type="OMA" id="SERYGHR"/>
<dbReference type="EMBL" id="KK583190">
    <property type="protein sequence ID" value="KDO34782.1"/>
    <property type="molecule type" value="Genomic_DNA"/>
</dbReference>
<evidence type="ECO:0000259" key="5">
    <source>
        <dbReference type="PROSITE" id="PS50089"/>
    </source>
</evidence>
<evidence type="ECO:0000313" key="6">
    <source>
        <dbReference type="EMBL" id="KDO34782.1"/>
    </source>
</evidence>
<keyword evidence="4" id="KW-0472">Membrane</keyword>
<dbReference type="InterPro" id="IPR001841">
    <property type="entry name" value="Znf_RING"/>
</dbReference>
<feature type="domain" description="RING-type" evidence="5">
    <location>
        <begin position="446"/>
        <end position="487"/>
    </location>
</feature>
<keyword evidence="3" id="KW-0479">Metal-binding</keyword>
<name>A0A067D706_SAPPC</name>
<evidence type="ECO:0000256" key="2">
    <source>
        <dbReference type="ARBA" id="ARBA00022737"/>
    </source>
</evidence>
<dbReference type="SMART" id="SM00184">
    <property type="entry name" value="RING"/>
    <property type="match status" value="1"/>
</dbReference>
<evidence type="ECO:0000256" key="3">
    <source>
        <dbReference type="PROSITE-ProRule" id="PRU00175"/>
    </source>
</evidence>
<dbReference type="PANTHER" id="PTHR46093:SF18">
    <property type="entry name" value="FIBRONECTIN TYPE-III DOMAIN-CONTAINING PROTEIN"/>
    <property type="match status" value="1"/>
</dbReference>
<dbReference type="Gene3D" id="3.30.40.10">
    <property type="entry name" value="Zinc/RING finger domain, C3HC4 (zinc finger)"/>
    <property type="match status" value="1"/>
</dbReference>
<dbReference type="Pfam" id="PF24681">
    <property type="entry name" value="Kelch_KLHDC2_KLHL20_DRC7"/>
    <property type="match status" value="1"/>
</dbReference>
<sequence length="503" mass="55534">MRIGRHMTTPDSEVWSLLAAPSFSPTYPPPRDSSTLQVLDDTAIVYGGTSDQRIFNDTWLFDLVSESWTPLPSHQTNPGARFDHVSVAHASTQELVIFGGTLYAPGASSDGYVQMNDVWIFSLPLRVWTPVVYSDQATMPKTRSEATAVVTGDDSTMVVFGGVTVPDNASLYSYPIDFNDAWAMDLTTHAWTELTTSDASPRPATRFSHAASTITVDGVEQLVVFSGRHILVNGWTILRDAWMLPLNSTTPRVWTLLTSSHSLERIFTSAVTVHGNIWFFGGLDYVSDSSMAVFADTIVGDVDEATRAVTFYADTPTAASPSERYGHRMAVWRDNVLVFGGQDKTYLGDLWLRNTSVLPKSLFRPVLPSTDYALWDLSTLFLAMLSGFVAVCISFGYILYRKLHRHAHGGEPGAPVRPRGLSNDEIAQFELVPFEPTVHGSADDVCPICLVEFTVGERLRQLSCAHLFHPDCIDEWLRKNFTCPMCKRDLAPPTDAPPTADVP</sequence>
<dbReference type="Proteomes" id="UP000030745">
    <property type="component" value="Unassembled WGS sequence"/>
</dbReference>
<dbReference type="InterPro" id="IPR011043">
    <property type="entry name" value="Gal_Oxase/kelch_b-propeller"/>
</dbReference>
<reference evidence="6 7" key="1">
    <citation type="journal article" date="2013" name="PLoS Genet.">
        <title>Distinctive expansion of potential virulence genes in the genome of the oomycete fish pathogen Saprolegnia parasitica.</title>
        <authorList>
            <person name="Jiang R.H."/>
            <person name="de Bruijn I."/>
            <person name="Haas B.J."/>
            <person name="Belmonte R."/>
            <person name="Lobach L."/>
            <person name="Christie J."/>
            <person name="van den Ackerveken G."/>
            <person name="Bottin A."/>
            <person name="Bulone V."/>
            <person name="Diaz-Moreno S.M."/>
            <person name="Dumas B."/>
            <person name="Fan L."/>
            <person name="Gaulin E."/>
            <person name="Govers F."/>
            <person name="Grenville-Briggs L.J."/>
            <person name="Horner N.R."/>
            <person name="Levin J.Z."/>
            <person name="Mammella M."/>
            <person name="Meijer H.J."/>
            <person name="Morris P."/>
            <person name="Nusbaum C."/>
            <person name="Oome S."/>
            <person name="Phillips A.J."/>
            <person name="van Rooyen D."/>
            <person name="Rzeszutek E."/>
            <person name="Saraiva M."/>
            <person name="Secombes C.J."/>
            <person name="Seidl M.F."/>
            <person name="Snel B."/>
            <person name="Stassen J.H."/>
            <person name="Sykes S."/>
            <person name="Tripathy S."/>
            <person name="van den Berg H."/>
            <person name="Vega-Arreguin J.C."/>
            <person name="Wawra S."/>
            <person name="Young S.K."/>
            <person name="Zeng Q."/>
            <person name="Dieguez-Uribeondo J."/>
            <person name="Russ C."/>
            <person name="Tyler B.M."/>
            <person name="van West P."/>
        </authorList>
    </citation>
    <scope>NUCLEOTIDE SEQUENCE [LARGE SCALE GENOMIC DNA]</scope>
    <source>
        <strain evidence="6 7">CBS 223.65</strain>
    </source>
</reference>
<dbReference type="Gene3D" id="2.120.10.80">
    <property type="entry name" value="Kelch-type beta propeller"/>
    <property type="match status" value="2"/>
</dbReference>
<keyword evidence="2" id="KW-0677">Repeat</keyword>
<keyword evidence="3" id="KW-0862">Zinc</keyword>
<dbReference type="PROSITE" id="PS50089">
    <property type="entry name" value="ZF_RING_2"/>
    <property type="match status" value="1"/>
</dbReference>
<keyword evidence="7" id="KW-1185">Reference proteome</keyword>
<evidence type="ECO:0000313" key="7">
    <source>
        <dbReference type="Proteomes" id="UP000030745"/>
    </source>
</evidence>
<dbReference type="OrthoDB" id="199876at2759"/>
<protein>
    <recommendedName>
        <fullName evidence="5">RING-type domain-containing protein</fullName>
    </recommendedName>
</protein>
<dbReference type="PANTHER" id="PTHR46093">
    <property type="entry name" value="ACYL-COA-BINDING DOMAIN-CONTAINING PROTEIN 5"/>
    <property type="match status" value="1"/>
</dbReference>
<dbReference type="VEuPathDB" id="FungiDB:SPRG_00843"/>
<keyword evidence="3" id="KW-0863">Zinc-finger</keyword>
<gene>
    <name evidence="6" type="ORF">SPRG_00843</name>
</gene>
<dbReference type="InterPro" id="IPR013083">
    <property type="entry name" value="Znf_RING/FYVE/PHD"/>
</dbReference>
<proteinExistence type="predicted"/>
<feature type="transmembrane region" description="Helical" evidence="4">
    <location>
        <begin position="372"/>
        <end position="400"/>
    </location>
</feature>
<keyword evidence="4" id="KW-1133">Transmembrane helix</keyword>
<dbReference type="SUPFAM" id="SSF50965">
    <property type="entry name" value="Galactose oxidase, central domain"/>
    <property type="match status" value="1"/>
</dbReference>
<dbReference type="SUPFAM" id="SSF117281">
    <property type="entry name" value="Kelch motif"/>
    <property type="match status" value="1"/>
</dbReference>
<keyword evidence="4" id="KW-0812">Transmembrane</keyword>
<dbReference type="GeneID" id="24123470"/>
<organism evidence="6 7">
    <name type="scientific">Saprolegnia parasitica (strain CBS 223.65)</name>
    <dbReference type="NCBI Taxonomy" id="695850"/>
    <lineage>
        <taxon>Eukaryota</taxon>
        <taxon>Sar</taxon>
        <taxon>Stramenopiles</taxon>
        <taxon>Oomycota</taxon>
        <taxon>Saprolegniomycetes</taxon>
        <taxon>Saprolegniales</taxon>
        <taxon>Saprolegniaceae</taxon>
        <taxon>Saprolegnia</taxon>
    </lineage>
</organism>
<dbReference type="CDD" id="cd16454">
    <property type="entry name" value="RING-H2_PA-TM-RING"/>
    <property type="match status" value="1"/>
</dbReference>
<evidence type="ECO:0000256" key="4">
    <source>
        <dbReference type="SAM" id="Phobius"/>
    </source>
</evidence>
<accession>A0A067D706</accession>